<feature type="transmembrane region" description="Helical" evidence="8">
    <location>
        <begin position="185"/>
        <end position="206"/>
    </location>
</feature>
<dbReference type="EMBL" id="JNFP01000030">
    <property type="protein sequence ID" value="KIA62582.1"/>
    <property type="molecule type" value="Genomic_DNA"/>
</dbReference>
<feature type="transmembrane region" description="Helical" evidence="8">
    <location>
        <begin position="26"/>
        <end position="47"/>
    </location>
</feature>
<reference evidence="10 11" key="1">
    <citation type="journal article" date="2014" name="Int. J. Syst. Evol. Microbiol.">
        <title>Nocardia vulneris sp. nov., isolated from wounds of human patients in North America.</title>
        <authorList>
            <person name="Lasker B.A."/>
            <person name="Bell M."/>
            <person name="Klenk H.P."/>
            <person name="Sproer C."/>
            <person name="Schumann C."/>
            <person name="Schumann P."/>
            <person name="Brown J.M."/>
        </authorList>
    </citation>
    <scope>NUCLEOTIDE SEQUENCE [LARGE SCALE GENOMIC DNA]</scope>
    <source>
        <strain evidence="10 11">W9851</strain>
    </source>
</reference>
<feature type="transmembrane region" description="Helical" evidence="8">
    <location>
        <begin position="59"/>
        <end position="79"/>
    </location>
</feature>
<dbReference type="InterPro" id="IPR036259">
    <property type="entry name" value="MFS_trans_sf"/>
</dbReference>
<feature type="transmembrane region" description="Helical" evidence="8">
    <location>
        <begin position="297"/>
        <end position="317"/>
    </location>
</feature>
<feature type="domain" description="Major facilitator superfamily (MFS) profile" evidence="9">
    <location>
        <begin position="24"/>
        <end position="416"/>
    </location>
</feature>
<dbReference type="SUPFAM" id="SSF103473">
    <property type="entry name" value="MFS general substrate transporter"/>
    <property type="match status" value="1"/>
</dbReference>
<evidence type="ECO:0000313" key="10">
    <source>
        <dbReference type="EMBL" id="KIA62582.1"/>
    </source>
</evidence>
<feature type="transmembrane region" description="Helical" evidence="8">
    <location>
        <begin position="227"/>
        <end position="248"/>
    </location>
</feature>
<accession>A0ABR4ZBV1</accession>
<dbReference type="PROSITE" id="PS50850">
    <property type="entry name" value="MFS"/>
    <property type="match status" value="1"/>
</dbReference>
<feature type="transmembrane region" description="Helical" evidence="8">
    <location>
        <begin position="158"/>
        <end position="179"/>
    </location>
</feature>
<protein>
    <recommendedName>
        <fullName evidence="9">Major facilitator superfamily (MFS) profile domain-containing protein</fullName>
    </recommendedName>
</protein>
<evidence type="ECO:0000256" key="4">
    <source>
        <dbReference type="ARBA" id="ARBA00022692"/>
    </source>
</evidence>
<dbReference type="PANTHER" id="PTHR23517:SF13">
    <property type="entry name" value="MAJOR FACILITATOR SUPERFAMILY MFS_1"/>
    <property type="match status" value="1"/>
</dbReference>
<keyword evidence="4 8" id="KW-0812">Transmembrane</keyword>
<evidence type="ECO:0000256" key="6">
    <source>
        <dbReference type="ARBA" id="ARBA00023136"/>
    </source>
</evidence>
<dbReference type="Proteomes" id="UP000031364">
    <property type="component" value="Unassembled WGS sequence"/>
</dbReference>
<evidence type="ECO:0000256" key="7">
    <source>
        <dbReference type="SAM" id="MobiDB-lite"/>
    </source>
</evidence>
<dbReference type="InterPro" id="IPR050171">
    <property type="entry name" value="MFS_Transporters"/>
</dbReference>
<keyword evidence="11" id="KW-1185">Reference proteome</keyword>
<evidence type="ECO:0000256" key="8">
    <source>
        <dbReference type="SAM" id="Phobius"/>
    </source>
</evidence>
<dbReference type="InterPro" id="IPR020846">
    <property type="entry name" value="MFS_dom"/>
</dbReference>
<name>A0ABR4ZBV1_9NOCA</name>
<dbReference type="Gene3D" id="1.20.1250.20">
    <property type="entry name" value="MFS general substrate transporter like domains"/>
    <property type="match status" value="1"/>
</dbReference>
<dbReference type="Pfam" id="PF07690">
    <property type="entry name" value="MFS_1"/>
    <property type="match status" value="1"/>
</dbReference>
<evidence type="ECO:0000256" key="1">
    <source>
        <dbReference type="ARBA" id="ARBA00004651"/>
    </source>
</evidence>
<feature type="transmembrane region" description="Helical" evidence="8">
    <location>
        <begin position="114"/>
        <end position="137"/>
    </location>
</feature>
<feature type="transmembrane region" description="Helical" evidence="8">
    <location>
        <begin position="268"/>
        <end position="285"/>
    </location>
</feature>
<evidence type="ECO:0000256" key="5">
    <source>
        <dbReference type="ARBA" id="ARBA00022989"/>
    </source>
</evidence>
<evidence type="ECO:0000256" key="2">
    <source>
        <dbReference type="ARBA" id="ARBA00022448"/>
    </source>
</evidence>
<feature type="region of interest" description="Disordered" evidence="7">
    <location>
        <begin position="1"/>
        <end position="20"/>
    </location>
</feature>
<dbReference type="PANTHER" id="PTHR23517">
    <property type="entry name" value="RESISTANCE PROTEIN MDTM, PUTATIVE-RELATED-RELATED"/>
    <property type="match status" value="1"/>
</dbReference>
<feature type="transmembrane region" description="Helical" evidence="8">
    <location>
        <begin position="91"/>
        <end position="108"/>
    </location>
</feature>
<feature type="compositionally biased region" description="Basic and acidic residues" evidence="7">
    <location>
        <begin position="8"/>
        <end position="20"/>
    </location>
</feature>
<keyword evidence="5 8" id="KW-1133">Transmembrane helix</keyword>
<feature type="transmembrane region" description="Helical" evidence="8">
    <location>
        <begin position="355"/>
        <end position="375"/>
    </location>
</feature>
<evidence type="ECO:0000256" key="3">
    <source>
        <dbReference type="ARBA" id="ARBA00022475"/>
    </source>
</evidence>
<feature type="transmembrane region" description="Helical" evidence="8">
    <location>
        <begin position="323"/>
        <end position="343"/>
    </location>
</feature>
<dbReference type="RefSeq" id="WP_043674760.1">
    <property type="nucleotide sequence ID" value="NZ_BDCI01000040.1"/>
</dbReference>
<keyword evidence="6 8" id="KW-0472">Membrane</keyword>
<comment type="caution">
    <text evidence="10">The sequence shown here is derived from an EMBL/GenBank/DDBJ whole genome shotgun (WGS) entry which is preliminary data.</text>
</comment>
<keyword evidence="2" id="KW-0813">Transport</keyword>
<dbReference type="InterPro" id="IPR011701">
    <property type="entry name" value="MFS"/>
</dbReference>
<sequence length="416" mass="42883">MTTTSIDTRGESRTEQPDSPRHDTGFWLVTVAFCAAVALAMVPTPLYPLYAQQLGLSPMTITVVFAVYGTGVIVSLCTVGHVSDWIGRRQVLTLAMSAEVLAALIFILPPQLPLLIAGRLITGLGVGAITATATAYLHELHVLARPRDSAKRFEIASPAANIGGLGIGALVAGALAQWAPWPLRTTYVVFVVLLVLLIAALIRFVPETVSVPRSLRPTYRPQRVSVVGSRLGWTVAVLSIFGAFAAFSLFASLTPAFLAGTLGQPSRLLAGGVVFLVFGSAPVAQHAAMALTVSTRLLSGLLGALTGLALLVAAMLLGNLPLFLVAGVVTGAGAGVLIQSAVARTVRTAAPANRGAAVAGLFLIGNAGLVFPAIGMGVATQFVDTRVAMAGFAGVLVALLCGVVVGARRMRGIEGH</sequence>
<keyword evidence="3" id="KW-1003">Cell membrane</keyword>
<proteinExistence type="predicted"/>
<evidence type="ECO:0000313" key="11">
    <source>
        <dbReference type="Proteomes" id="UP000031364"/>
    </source>
</evidence>
<evidence type="ECO:0000259" key="9">
    <source>
        <dbReference type="PROSITE" id="PS50850"/>
    </source>
</evidence>
<feature type="transmembrane region" description="Helical" evidence="8">
    <location>
        <begin position="387"/>
        <end position="407"/>
    </location>
</feature>
<organism evidence="10 11">
    <name type="scientific">Nocardia vulneris</name>
    <dbReference type="NCBI Taxonomy" id="1141657"/>
    <lineage>
        <taxon>Bacteria</taxon>
        <taxon>Bacillati</taxon>
        <taxon>Actinomycetota</taxon>
        <taxon>Actinomycetes</taxon>
        <taxon>Mycobacteriales</taxon>
        <taxon>Nocardiaceae</taxon>
        <taxon>Nocardia</taxon>
    </lineage>
</organism>
<gene>
    <name evidence="10" type="ORF">FG87_24230</name>
</gene>
<comment type="subcellular location">
    <subcellularLocation>
        <location evidence="1">Cell membrane</location>
        <topology evidence="1">Multi-pass membrane protein</topology>
    </subcellularLocation>
</comment>